<keyword evidence="4 8" id="KW-0812">Transmembrane</keyword>
<dbReference type="InterPro" id="IPR006059">
    <property type="entry name" value="SBP"/>
</dbReference>
<reference evidence="10 11" key="1">
    <citation type="submission" date="2016-07" db="EMBL/GenBank/DDBJ databases">
        <title>Pervasive Adenine N6-methylation of Active Genes in Fungi.</title>
        <authorList>
            <consortium name="DOE Joint Genome Institute"/>
            <person name="Mondo S.J."/>
            <person name="Dannebaum R.O."/>
            <person name="Kuo R.C."/>
            <person name="Labutti K."/>
            <person name="Haridas S."/>
            <person name="Kuo A."/>
            <person name="Salamov A."/>
            <person name="Ahrendt S.R."/>
            <person name="Lipzen A."/>
            <person name="Sullivan W."/>
            <person name="Andreopoulos W.B."/>
            <person name="Clum A."/>
            <person name="Lindquist E."/>
            <person name="Daum C."/>
            <person name="Ramamoorthy G.K."/>
            <person name="Gryganskyi A."/>
            <person name="Culley D."/>
            <person name="Magnuson J.K."/>
            <person name="James T.Y."/>
            <person name="O'Malley M.A."/>
            <person name="Stajich J.E."/>
            <person name="Spatafora J.W."/>
            <person name="Visel A."/>
            <person name="Grigoriev I.V."/>
        </authorList>
    </citation>
    <scope>NUCLEOTIDE SEQUENCE [LARGE SCALE GENOMIC DNA]</scope>
    <source>
        <strain evidence="10 11">PL171</strain>
    </source>
</reference>
<evidence type="ECO:0000313" key="10">
    <source>
        <dbReference type="EMBL" id="ORZ36531.1"/>
    </source>
</evidence>
<dbReference type="GO" id="GO:0004930">
    <property type="term" value="F:G protein-coupled receptor activity"/>
    <property type="evidence" value="ECO:0007669"/>
    <property type="project" value="InterPro"/>
</dbReference>
<dbReference type="OrthoDB" id="2157358at2759"/>
<evidence type="ECO:0000256" key="6">
    <source>
        <dbReference type="ARBA" id="ARBA00022989"/>
    </source>
</evidence>
<evidence type="ECO:0000256" key="4">
    <source>
        <dbReference type="ARBA" id="ARBA00022692"/>
    </source>
</evidence>
<sequence length="810" mass="88091">MMDNSDVSSAIKTVLAAESSYIDVILMDVVWIGNYGEYLLPLDGNPGLSAALAQHNPDNIAAGVIDGKLIAIPQRADYGVLFSRRDMLNRYNYTTPPTTWDEMEEMIAKILPEERKIKPGLIGMTNQVNPEEGFTCNILEWLGEDDAGTILEADRTLSSFDQSSPKGRKVIKVAERFRRWNQNGWIQTGFTSAAGTTQWTRGNTIFLRQWPNVASSSVSFPWVLSMLPGKAATLGGWLWGVSKFSKQPEAAKRVLEFFASPAWQKVRAIKEGNVPTVSALFNDSDVCAVLPICGLASQFKVIRRPSGAAGAQYPLVSGSIYNHFFDIVRGYGGSISYMIDSLNRDIARILNIDVLGAPTNAPTSSVPVVAFGIVAIIMALALMASLALFAVTRTTSVVGNLGLPSFLAPSTIGLIMQLTLIITTAGVPNSATCYARYWIHGIGYTLAIMSIAMRNHHIWSTSLNPFLKKRNPSSQVVLTTVVAPLVVTFAILIGFTASGAIDANDIKLSKSRYYECKSLDPNIDSVAHIVWYIWLGLQMLTALWTGLKASKLATAPQEPKAMMICLANAAMLAIVILPFIDLGLVDQSTSYILRSILIEVPIATFILVFLAPRLLLAWQHWRHPEMEKVLSQASSMLKTSTVGLKTSNPGDASMQTSIGAPKVAMGAGAATVMAGAPKPALNVTELAQVGSFRDRHAIGYEGVVSERQVNKKQSRLASLFAFMRPWTLKRLYLLKQTGLLALHDLSSQTELGRAKCIPTRAVTSVVMTDAPNVFALTRQDGTVSEIMVSSPEEAKQWVNAIASALFSNQR</sequence>
<keyword evidence="11" id="KW-1185">Reference proteome</keyword>
<comment type="similarity">
    <text evidence="2">Belongs to the bacterial solute-binding protein 1 family.</text>
</comment>
<gene>
    <name evidence="10" type="ORF">BCR44DRAFT_1460279</name>
</gene>
<protein>
    <recommendedName>
        <fullName evidence="9">PH domain-containing protein</fullName>
    </recommendedName>
</protein>
<dbReference type="PROSITE" id="PS50003">
    <property type="entry name" value="PH_DOMAIN"/>
    <property type="match status" value="1"/>
</dbReference>
<name>A0A1Y2HRV4_9FUNG</name>
<evidence type="ECO:0000256" key="3">
    <source>
        <dbReference type="ARBA" id="ARBA00022448"/>
    </source>
</evidence>
<feature type="transmembrane region" description="Helical" evidence="8">
    <location>
        <begin position="561"/>
        <end position="580"/>
    </location>
</feature>
<keyword evidence="5" id="KW-0732">Signal</keyword>
<dbReference type="STRING" id="765915.A0A1Y2HRV4"/>
<dbReference type="AlphaFoldDB" id="A0A1Y2HRV4"/>
<dbReference type="InterPro" id="IPR017978">
    <property type="entry name" value="GPCR_3_C"/>
</dbReference>
<evidence type="ECO:0000256" key="1">
    <source>
        <dbReference type="ARBA" id="ARBA00004141"/>
    </source>
</evidence>
<comment type="caution">
    <text evidence="10">The sequence shown here is derived from an EMBL/GenBank/DDBJ whole genome shotgun (WGS) entry which is preliminary data.</text>
</comment>
<dbReference type="Proteomes" id="UP000193411">
    <property type="component" value="Unassembled WGS sequence"/>
</dbReference>
<feature type="transmembrane region" description="Helical" evidence="8">
    <location>
        <begin position="476"/>
        <end position="501"/>
    </location>
</feature>
<evidence type="ECO:0000256" key="8">
    <source>
        <dbReference type="SAM" id="Phobius"/>
    </source>
</evidence>
<dbReference type="InterPro" id="IPR050490">
    <property type="entry name" value="Bact_solute-bd_prot1"/>
</dbReference>
<feature type="domain" description="PH" evidence="9">
    <location>
        <begin position="697"/>
        <end position="806"/>
    </location>
</feature>
<feature type="transmembrane region" description="Helical" evidence="8">
    <location>
        <begin position="403"/>
        <end position="425"/>
    </location>
</feature>
<evidence type="ECO:0000256" key="5">
    <source>
        <dbReference type="ARBA" id="ARBA00022729"/>
    </source>
</evidence>
<dbReference type="InterPro" id="IPR001849">
    <property type="entry name" value="PH_domain"/>
</dbReference>
<feature type="transmembrane region" description="Helical" evidence="8">
    <location>
        <begin position="592"/>
        <end position="616"/>
    </location>
</feature>
<dbReference type="GO" id="GO:0016020">
    <property type="term" value="C:membrane"/>
    <property type="evidence" value="ECO:0007669"/>
    <property type="project" value="UniProtKB-SubCell"/>
</dbReference>
<dbReference type="CDD" id="cd00821">
    <property type="entry name" value="PH"/>
    <property type="match status" value="1"/>
</dbReference>
<evidence type="ECO:0000256" key="2">
    <source>
        <dbReference type="ARBA" id="ARBA00008520"/>
    </source>
</evidence>
<proteinExistence type="inferred from homology"/>
<dbReference type="EMBL" id="MCFL01000016">
    <property type="protein sequence ID" value="ORZ36531.1"/>
    <property type="molecule type" value="Genomic_DNA"/>
</dbReference>
<feature type="transmembrane region" description="Helical" evidence="8">
    <location>
        <begin position="529"/>
        <end position="549"/>
    </location>
</feature>
<keyword evidence="3" id="KW-0813">Transport</keyword>
<feature type="transmembrane region" description="Helical" evidence="8">
    <location>
        <begin position="368"/>
        <end position="391"/>
    </location>
</feature>
<accession>A0A1Y2HRV4</accession>
<evidence type="ECO:0000259" key="9">
    <source>
        <dbReference type="PROSITE" id="PS50003"/>
    </source>
</evidence>
<feature type="transmembrane region" description="Helical" evidence="8">
    <location>
        <begin position="437"/>
        <end position="455"/>
    </location>
</feature>
<dbReference type="SUPFAM" id="SSF50729">
    <property type="entry name" value="PH domain-like"/>
    <property type="match status" value="1"/>
</dbReference>
<dbReference type="PANTHER" id="PTHR43649:SF34">
    <property type="entry name" value="ABC TRANSPORTER PERIPLASMIC-BINDING PROTEIN YCJN-RELATED"/>
    <property type="match status" value="1"/>
</dbReference>
<dbReference type="PANTHER" id="PTHR43649">
    <property type="entry name" value="ARABINOSE-BINDING PROTEIN-RELATED"/>
    <property type="match status" value="1"/>
</dbReference>
<keyword evidence="6 8" id="KW-1133">Transmembrane helix</keyword>
<dbReference type="Pfam" id="PF00003">
    <property type="entry name" value="7tm_3"/>
    <property type="match status" value="1"/>
</dbReference>
<organism evidence="10 11">
    <name type="scientific">Catenaria anguillulae PL171</name>
    <dbReference type="NCBI Taxonomy" id="765915"/>
    <lineage>
        <taxon>Eukaryota</taxon>
        <taxon>Fungi</taxon>
        <taxon>Fungi incertae sedis</taxon>
        <taxon>Blastocladiomycota</taxon>
        <taxon>Blastocladiomycetes</taxon>
        <taxon>Blastocladiales</taxon>
        <taxon>Catenariaceae</taxon>
        <taxon>Catenaria</taxon>
    </lineage>
</organism>
<comment type="subcellular location">
    <subcellularLocation>
        <location evidence="1">Membrane</location>
        <topology evidence="1">Multi-pass membrane protein</topology>
    </subcellularLocation>
</comment>
<evidence type="ECO:0000313" key="11">
    <source>
        <dbReference type="Proteomes" id="UP000193411"/>
    </source>
</evidence>
<evidence type="ECO:0000256" key="7">
    <source>
        <dbReference type="ARBA" id="ARBA00023136"/>
    </source>
</evidence>
<dbReference type="SUPFAM" id="SSF53850">
    <property type="entry name" value="Periplasmic binding protein-like II"/>
    <property type="match status" value="1"/>
</dbReference>
<dbReference type="Pfam" id="PF13416">
    <property type="entry name" value="SBP_bac_8"/>
    <property type="match status" value="1"/>
</dbReference>
<keyword evidence="7 8" id="KW-0472">Membrane</keyword>
<dbReference type="Gene3D" id="3.40.190.10">
    <property type="entry name" value="Periplasmic binding protein-like II"/>
    <property type="match status" value="2"/>
</dbReference>